<evidence type="ECO:0000313" key="2">
    <source>
        <dbReference type="EMBL" id="KAJ5115728.1"/>
    </source>
</evidence>
<keyword evidence="3" id="KW-1185">Reference proteome</keyword>
<feature type="region of interest" description="Disordered" evidence="1">
    <location>
        <begin position="91"/>
        <end position="114"/>
    </location>
</feature>
<evidence type="ECO:0000313" key="3">
    <source>
        <dbReference type="Proteomes" id="UP001149165"/>
    </source>
</evidence>
<reference evidence="2" key="1">
    <citation type="submission" date="2022-11" db="EMBL/GenBank/DDBJ databases">
        <authorList>
            <person name="Petersen C."/>
        </authorList>
    </citation>
    <scope>NUCLEOTIDE SEQUENCE</scope>
    <source>
        <strain evidence="2">IBT 30069</strain>
    </source>
</reference>
<dbReference type="Proteomes" id="UP001149165">
    <property type="component" value="Unassembled WGS sequence"/>
</dbReference>
<dbReference type="AlphaFoldDB" id="A0A9W9KRK0"/>
<accession>A0A9W9KRK0</accession>
<reference evidence="2" key="2">
    <citation type="journal article" date="2023" name="IMA Fungus">
        <title>Comparative genomic study of the Penicillium genus elucidates a diverse pangenome and 15 lateral gene transfer events.</title>
        <authorList>
            <person name="Petersen C."/>
            <person name="Sorensen T."/>
            <person name="Nielsen M.R."/>
            <person name="Sondergaard T.E."/>
            <person name="Sorensen J.L."/>
            <person name="Fitzpatrick D.A."/>
            <person name="Frisvad J.C."/>
            <person name="Nielsen K.L."/>
        </authorList>
    </citation>
    <scope>NUCLEOTIDE SEQUENCE</scope>
    <source>
        <strain evidence="2">IBT 30069</strain>
    </source>
</reference>
<comment type="caution">
    <text evidence="2">The sequence shown here is derived from an EMBL/GenBank/DDBJ whole genome shotgun (WGS) entry which is preliminary data.</text>
</comment>
<protein>
    <submittedName>
        <fullName evidence="2">Uncharacterized protein</fullName>
    </submittedName>
</protein>
<dbReference type="EMBL" id="JAPQKH010000001">
    <property type="protein sequence ID" value="KAJ5115728.1"/>
    <property type="molecule type" value="Genomic_DNA"/>
</dbReference>
<sequence length="114" mass="13021">MLDEDDAARNAGCWFGTIYYSSLRWDSDLPHVQSWVVTTDYVQWIVQVRAIDTQKNEHEETQVQVPDVYEFLRKRLEHSVTSFDNSACEETAYPLSQSTPDTTPSSATRQTTAG</sequence>
<evidence type="ECO:0000256" key="1">
    <source>
        <dbReference type="SAM" id="MobiDB-lite"/>
    </source>
</evidence>
<name>A0A9W9KRK0_9EURO</name>
<gene>
    <name evidence="2" type="ORF">N7456_000076</name>
</gene>
<proteinExistence type="predicted"/>
<feature type="compositionally biased region" description="Polar residues" evidence="1">
    <location>
        <begin position="94"/>
        <end position="114"/>
    </location>
</feature>
<organism evidence="2 3">
    <name type="scientific">Penicillium angulare</name>
    <dbReference type="NCBI Taxonomy" id="116970"/>
    <lineage>
        <taxon>Eukaryota</taxon>
        <taxon>Fungi</taxon>
        <taxon>Dikarya</taxon>
        <taxon>Ascomycota</taxon>
        <taxon>Pezizomycotina</taxon>
        <taxon>Eurotiomycetes</taxon>
        <taxon>Eurotiomycetidae</taxon>
        <taxon>Eurotiales</taxon>
        <taxon>Aspergillaceae</taxon>
        <taxon>Penicillium</taxon>
    </lineage>
</organism>